<evidence type="ECO:0000256" key="6">
    <source>
        <dbReference type="ARBA" id="ARBA00022801"/>
    </source>
</evidence>
<proteinExistence type="predicted"/>
<protein>
    <recommendedName>
        <fullName evidence="1">RNA-directed DNA polymerase</fullName>
        <ecNumber evidence="1">2.7.7.49</ecNumber>
    </recommendedName>
</protein>
<keyword evidence="10" id="KW-1185">Reference proteome</keyword>
<dbReference type="InterPro" id="IPR041373">
    <property type="entry name" value="RT_RNaseH"/>
</dbReference>
<evidence type="ECO:0000313" key="10">
    <source>
        <dbReference type="Proteomes" id="UP001314205"/>
    </source>
</evidence>
<dbReference type="InterPro" id="IPR043128">
    <property type="entry name" value="Rev_trsase/Diguanyl_cyclase"/>
</dbReference>
<dbReference type="SUPFAM" id="SSF56672">
    <property type="entry name" value="DNA/RNA polymerases"/>
    <property type="match status" value="1"/>
</dbReference>
<keyword evidence="2" id="KW-0808">Transferase</keyword>
<dbReference type="GO" id="GO:0004519">
    <property type="term" value="F:endonuclease activity"/>
    <property type="evidence" value="ECO:0007669"/>
    <property type="project" value="UniProtKB-KW"/>
</dbReference>
<dbReference type="AlphaFoldDB" id="A0AAV1MA73"/>
<evidence type="ECO:0000256" key="1">
    <source>
        <dbReference type="ARBA" id="ARBA00012493"/>
    </source>
</evidence>
<dbReference type="Pfam" id="PF17921">
    <property type="entry name" value="Integrase_H2C2"/>
    <property type="match status" value="1"/>
</dbReference>
<keyword evidence="6" id="KW-0378">Hydrolase</keyword>
<dbReference type="EC" id="2.7.7.49" evidence="1"/>
<feature type="domain" description="Reverse transcriptase" evidence="8">
    <location>
        <begin position="1"/>
        <end position="82"/>
    </location>
</feature>
<evidence type="ECO:0000256" key="2">
    <source>
        <dbReference type="ARBA" id="ARBA00022679"/>
    </source>
</evidence>
<gene>
    <name evidence="9" type="ORF">PARMNEM_LOCUS22315</name>
</gene>
<dbReference type="GO" id="GO:0016787">
    <property type="term" value="F:hydrolase activity"/>
    <property type="evidence" value="ECO:0007669"/>
    <property type="project" value="UniProtKB-KW"/>
</dbReference>
<accession>A0AAV1MA73</accession>
<evidence type="ECO:0000259" key="8">
    <source>
        <dbReference type="PROSITE" id="PS50878"/>
    </source>
</evidence>
<dbReference type="FunFam" id="3.30.70.270:FF:000020">
    <property type="entry name" value="Transposon Tf2-6 polyprotein-like Protein"/>
    <property type="match status" value="1"/>
</dbReference>
<evidence type="ECO:0000256" key="3">
    <source>
        <dbReference type="ARBA" id="ARBA00022695"/>
    </source>
</evidence>
<evidence type="ECO:0000256" key="7">
    <source>
        <dbReference type="ARBA" id="ARBA00022918"/>
    </source>
</evidence>
<dbReference type="Pfam" id="PF00078">
    <property type="entry name" value="RVT_1"/>
    <property type="match status" value="1"/>
</dbReference>
<keyword evidence="7" id="KW-0695">RNA-directed DNA polymerase</keyword>
<dbReference type="Gene3D" id="1.10.340.70">
    <property type="match status" value="1"/>
</dbReference>
<dbReference type="InterPro" id="IPR050951">
    <property type="entry name" value="Retrovirus_Pol_polyprotein"/>
</dbReference>
<dbReference type="FunFam" id="3.10.20.370:FF:000001">
    <property type="entry name" value="Retrovirus-related Pol polyprotein from transposon 17.6-like protein"/>
    <property type="match status" value="1"/>
</dbReference>
<reference evidence="9 10" key="1">
    <citation type="submission" date="2023-11" db="EMBL/GenBank/DDBJ databases">
        <authorList>
            <person name="Hedman E."/>
            <person name="Englund M."/>
            <person name="Stromberg M."/>
            <person name="Nyberg Akerstrom W."/>
            <person name="Nylinder S."/>
            <person name="Jareborg N."/>
            <person name="Kallberg Y."/>
            <person name="Kronander E."/>
        </authorList>
    </citation>
    <scope>NUCLEOTIDE SEQUENCE [LARGE SCALE GENOMIC DNA]</scope>
</reference>
<sequence length="432" mass="50061">MPFGLSNSPATLQRLMDMLFTPEFENKVFCYLDDIVIISETFDEHISLLMKVHEKLSYANLTINFEKSQFFRKELKYLGFLVDEYGLRADPDKIKAILEYPVPTCRKEVRRFIGTCSWFRRFIPNFSTIASPLNQLTCSGKNAPKFLWNSQAAAAFQKLKEALVTAPVLACPNFELPFSVHCDASNYGIGAILTQHQDDKEVVIAYMSKALNKNQQNYSTTERETLAVMTALEHWRCYLDNGKEFTIYTDHAALKWFQNLSNPSGRLARWTLRLSCFNFVLKHKKGKDNVVPDLLSRHKNQERPDTREISPQGVHPITIEEPPDRKLEHYNKIFLGCSNNPDSYPNYTIRDNKLYRCIHSPDRLNDDFVWKEVLLPQDRHAIIKVNHGSSSELHLGIFKTFKKISLKYYWPGMFKDIANLISTCCQFKISIF</sequence>
<evidence type="ECO:0000256" key="4">
    <source>
        <dbReference type="ARBA" id="ARBA00022722"/>
    </source>
</evidence>
<dbReference type="InterPro" id="IPR043502">
    <property type="entry name" value="DNA/RNA_pol_sf"/>
</dbReference>
<dbReference type="FunFam" id="3.30.70.270:FF:000003">
    <property type="entry name" value="Transposon Ty3-G Gag-Pol polyprotein"/>
    <property type="match status" value="1"/>
</dbReference>
<dbReference type="Proteomes" id="UP001314205">
    <property type="component" value="Unassembled WGS sequence"/>
</dbReference>
<dbReference type="PROSITE" id="PS50878">
    <property type="entry name" value="RT_POL"/>
    <property type="match status" value="1"/>
</dbReference>
<dbReference type="CDD" id="cd01647">
    <property type="entry name" value="RT_LTR"/>
    <property type="match status" value="1"/>
</dbReference>
<dbReference type="PANTHER" id="PTHR37984:SF5">
    <property type="entry name" value="PROTEIN NYNRIN-LIKE"/>
    <property type="match status" value="1"/>
</dbReference>
<dbReference type="CDD" id="cd09274">
    <property type="entry name" value="RNase_HI_RT_Ty3"/>
    <property type="match status" value="1"/>
</dbReference>
<dbReference type="Pfam" id="PF17917">
    <property type="entry name" value="RT_RNaseH"/>
    <property type="match status" value="1"/>
</dbReference>
<keyword evidence="4" id="KW-0540">Nuclease</keyword>
<evidence type="ECO:0000313" key="9">
    <source>
        <dbReference type="EMBL" id="CAK1604034.1"/>
    </source>
</evidence>
<dbReference type="GO" id="GO:0003964">
    <property type="term" value="F:RNA-directed DNA polymerase activity"/>
    <property type="evidence" value="ECO:0007669"/>
    <property type="project" value="UniProtKB-KW"/>
</dbReference>
<organism evidence="9 10">
    <name type="scientific">Parnassius mnemosyne</name>
    <name type="common">clouded apollo</name>
    <dbReference type="NCBI Taxonomy" id="213953"/>
    <lineage>
        <taxon>Eukaryota</taxon>
        <taxon>Metazoa</taxon>
        <taxon>Ecdysozoa</taxon>
        <taxon>Arthropoda</taxon>
        <taxon>Hexapoda</taxon>
        <taxon>Insecta</taxon>
        <taxon>Pterygota</taxon>
        <taxon>Neoptera</taxon>
        <taxon>Endopterygota</taxon>
        <taxon>Lepidoptera</taxon>
        <taxon>Glossata</taxon>
        <taxon>Ditrysia</taxon>
        <taxon>Papilionoidea</taxon>
        <taxon>Papilionidae</taxon>
        <taxon>Parnassiinae</taxon>
        <taxon>Parnassini</taxon>
        <taxon>Parnassius</taxon>
        <taxon>Driopa</taxon>
    </lineage>
</organism>
<dbReference type="Gene3D" id="3.30.70.270">
    <property type="match status" value="2"/>
</dbReference>
<name>A0AAV1MA73_9NEOP</name>
<keyword evidence="3" id="KW-0548">Nucleotidyltransferase</keyword>
<dbReference type="FunFam" id="1.10.340.70:FF:000001">
    <property type="entry name" value="Retrovirus-related Pol polyprotein from transposon gypsy-like Protein"/>
    <property type="match status" value="1"/>
</dbReference>
<dbReference type="InterPro" id="IPR041588">
    <property type="entry name" value="Integrase_H2C2"/>
</dbReference>
<dbReference type="InterPro" id="IPR000477">
    <property type="entry name" value="RT_dom"/>
</dbReference>
<evidence type="ECO:0000256" key="5">
    <source>
        <dbReference type="ARBA" id="ARBA00022759"/>
    </source>
</evidence>
<dbReference type="EMBL" id="CAVLGL010000159">
    <property type="protein sequence ID" value="CAK1604034.1"/>
    <property type="molecule type" value="Genomic_DNA"/>
</dbReference>
<dbReference type="PANTHER" id="PTHR37984">
    <property type="entry name" value="PROTEIN CBG26694"/>
    <property type="match status" value="1"/>
</dbReference>
<comment type="caution">
    <text evidence="9">The sequence shown here is derived from an EMBL/GenBank/DDBJ whole genome shotgun (WGS) entry which is preliminary data.</text>
</comment>
<keyword evidence="5" id="KW-0255">Endonuclease</keyword>